<dbReference type="Proteomes" id="UP000598820">
    <property type="component" value="Unassembled WGS sequence"/>
</dbReference>
<evidence type="ECO:0000313" key="2">
    <source>
        <dbReference type="Proteomes" id="UP000598820"/>
    </source>
</evidence>
<organism evidence="1 2">
    <name type="scientific">Spirosoma profusum</name>
    <dbReference type="NCBI Taxonomy" id="2771354"/>
    <lineage>
        <taxon>Bacteria</taxon>
        <taxon>Pseudomonadati</taxon>
        <taxon>Bacteroidota</taxon>
        <taxon>Cytophagia</taxon>
        <taxon>Cytophagales</taxon>
        <taxon>Cytophagaceae</taxon>
        <taxon>Spirosoma</taxon>
    </lineage>
</organism>
<name>A0A926Y1A0_9BACT</name>
<evidence type="ECO:0000313" key="1">
    <source>
        <dbReference type="EMBL" id="MBD2700115.1"/>
    </source>
</evidence>
<dbReference type="RefSeq" id="WP_190885967.1">
    <property type="nucleotide sequence ID" value="NZ_JACWZY010000003.1"/>
</dbReference>
<dbReference type="AlphaFoldDB" id="A0A926Y1A0"/>
<sequence length="108" mass="12149">MSQDQITEEKPEIVPVAAVRLTREEIPNRQKRTHEYHELGTLNFDQGKVRCFAHKRTGGLLFVMPDGTGYLADTATLGNQCYKYWVKTSLEPEPAIPAEETPAVESTT</sequence>
<protein>
    <submittedName>
        <fullName evidence="1">Uncharacterized protein</fullName>
    </submittedName>
</protein>
<comment type="caution">
    <text evidence="1">The sequence shown here is derived from an EMBL/GenBank/DDBJ whole genome shotgun (WGS) entry which is preliminary data.</text>
</comment>
<keyword evidence="2" id="KW-1185">Reference proteome</keyword>
<dbReference type="EMBL" id="JACWZY010000003">
    <property type="protein sequence ID" value="MBD2700115.1"/>
    <property type="molecule type" value="Genomic_DNA"/>
</dbReference>
<accession>A0A926Y1A0</accession>
<gene>
    <name evidence="1" type="ORF">IC229_05680</name>
</gene>
<proteinExistence type="predicted"/>
<reference evidence="1" key="1">
    <citation type="submission" date="2020-09" db="EMBL/GenBank/DDBJ databases">
        <authorList>
            <person name="Kim M.K."/>
        </authorList>
    </citation>
    <scope>NUCLEOTIDE SEQUENCE</scope>
    <source>
        <strain evidence="1">BT702</strain>
    </source>
</reference>